<protein>
    <submittedName>
        <fullName evidence="1">Uncharacterized protein</fullName>
    </submittedName>
</protein>
<name>A0A0F9KZ04_9ZZZZ</name>
<organism evidence="1">
    <name type="scientific">marine sediment metagenome</name>
    <dbReference type="NCBI Taxonomy" id="412755"/>
    <lineage>
        <taxon>unclassified sequences</taxon>
        <taxon>metagenomes</taxon>
        <taxon>ecological metagenomes</taxon>
    </lineage>
</organism>
<reference evidence="1" key="1">
    <citation type="journal article" date="2015" name="Nature">
        <title>Complex archaea that bridge the gap between prokaryotes and eukaryotes.</title>
        <authorList>
            <person name="Spang A."/>
            <person name="Saw J.H."/>
            <person name="Jorgensen S.L."/>
            <person name="Zaremba-Niedzwiedzka K."/>
            <person name="Martijn J."/>
            <person name="Lind A.E."/>
            <person name="van Eijk R."/>
            <person name="Schleper C."/>
            <person name="Guy L."/>
            <person name="Ettema T.J."/>
        </authorList>
    </citation>
    <scope>NUCLEOTIDE SEQUENCE</scope>
</reference>
<comment type="caution">
    <text evidence="1">The sequence shown here is derived from an EMBL/GenBank/DDBJ whole genome shotgun (WGS) entry which is preliminary data.</text>
</comment>
<evidence type="ECO:0000313" key="1">
    <source>
        <dbReference type="EMBL" id="KKM80001.1"/>
    </source>
</evidence>
<proteinExistence type="predicted"/>
<gene>
    <name evidence="1" type="ORF">LCGC14_1344290</name>
</gene>
<accession>A0A0F9KZ04</accession>
<sequence length="40" mass="4590">MTEESHQCPECRAWCDCDRPLACGHLCDEQEDEDAYAAEE</sequence>
<dbReference type="EMBL" id="LAZR01008250">
    <property type="protein sequence ID" value="KKM80001.1"/>
    <property type="molecule type" value="Genomic_DNA"/>
</dbReference>
<dbReference type="AlphaFoldDB" id="A0A0F9KZ04"/>